<evidence type="ECO:0000313" key="1">
    <source>
        <dbReference type="EMBL" id="CAB4533127.1"/>
    </source>
</evidence>
<dbReference type="EMBL" id="CAEZSB010000046">
    <property type="protein sequence ID" value="CAB4533127.1"/>
    <property type="molecule type" value="Genomic_DNA"/>
</dbReference>
<accession>A0A6J6B371</accession>
<proteinExistence type="predicted"/>
<organism evidence="1">
    <name type="scientific">freshwater metagenome</name>
    <dbReference type="NCBI Taxonomy" id="449393"/>
    <lineage>
        <taxon>unclassified sequences</taxon>
        <taxon>metagenomes</taxon>
        <taxon>ecological metagenomes</taxon>
    </lineage>
</organism>
<reference evidence="1" key="1">
    <citation type="submission" date="2020-05" db="EMBL/GenBank/DDBJ databases">
        <authorList>
            <person name="Chiriac C."/>
            <person name="Salcher M."/>
            <person name="Ghai R."/>
            <person name="Kavagutti S V."/>
        </authorList>
    </citation>
    <scope>NUCLEOTIDE SEQUENCE</scope>
</reference>
<gene>
    <name evidence="1" type="ORF">UFOPK1395_00581</name>
</gene>
<name>A0A6J6B371_9ZZZZ</name>
<sequence>MSRIKVIRLIKESGDLSSDSTKGTRLTSHIRSARFIMRSHCAALSAPKLAVMASKVSLRERLANLTLLPSAKR</sequence>
<dbReference type="AlphaFoldDB" id="A0A6J6B371"/>
<protein>
    <submittedName>
        <fullName evidence="1">Unannotated protein</fullName>
    </submittedName>
</protein>